<evidence type="ECO:0000313" key="11">
    <source>
        <dbReference type="EMBL" id="AIF18639.1"/>
    </source>
</evidence>
<comment type="similarity">
    <text evidence="7">Belongs to the RNA polymerase beta chain family.</text>
</comment>
<dbReference type="InterPro" id="IPR007644">
    <property type="entry name" value="RNA_pol_bsu_protrusion"/>
</dbReference>
<feature type="domain" description="RNA polymerase Rpb2" evidence="10">
    <location>
        <begin position="410"/>
        <end position="472"/>
    </location>
</feature>
<dbReference type="Pfam" id="PF04563">
    <property type="entry name" value="RNA_pol_Rpb2_1"/>
    <property type="match status" value="1"/>
</dbReference>
<dbReference type="SUPFAM" id="SSF64484">
    <property type="entry name" value="beta and beta-prime subunits of DNA dependent RNA-polymerase"/>
    <property type="match status" value="1"/>
</dbReference>
<dbReference type="Pfam" id="PF04561">
    <property type="entry name" value="RNA_pol_Rpb2_2"/>
    <property type="match status" value="1"/>
</dbReference>
<dbReference type="NCBIfam" id="NF007175">
    <property type="entry name" value="PRK09606.1"/>
    <property type="match status" value="1"/>
</dbReference>
<dbReference type="GO" id="GO:0032549">
    <property type="term" value="F:ribonucleoside binding"/>
    <property type="evidence" value="ECO:0007669"/>
    <property type="project" value="InterPro"/>
</dbReference>
<organism evidence="11">
    <name type="scientific">uncultured marine group II/III euryarchaeote KM3_83_G03</name>
    <dbReference type="NCBI Taxonomy" id="1456522"/>
    <lineage>
        <taxon>Archaea</taxon>
        <taxon>Methanobacteriati</taxon>
        <taxon>Methanobacteriota</taxon>
        <taxon>environmental samples</taxon>
    </lineage>
</organism>
<dbReference type="AlphaFoldDB" id="A0A075HS60"/>
<dbReference type="GO" id="GO:0006351">
    <property type="term" value="P:DNA-templated transcription"/>
    <property type="evidence" value="ECO:0007669"/>
    <property type="project" value="InterPro"/>
</dbReference>
<evidence type="ECO:0000259" key="10">
    <source>
        <dbReference type="Pfam" id="PF04565"/>
    </source>
</evidence>
<evidence type="ECO:0000256" key="1">
    <source>
        <dbReference type="ARBA" id="ARBA00012418"/>
    </source>
</evidence>
<protein>
    <recommendedName>
        <fullName evidence="1">DNA-directed RNA polymerase</fullName>
        <ecNumber evidence="1">2.7.7.6</ecNumber>
    </recommendedName>
</protein>
<evidence type="ECO:0000256" key="2">
    <source>
        <dbReference type="ARBA" id="ARBA00022478"/>
    </source>
</evidence>
<keyword evidence="4 11" id="KW-0548">Nucleotidyltransferase</keyword>
<name>A0A075HS60_9EURY</name>
<evidence type="ECO:0000256" key="7">
    <source>
        <dbReference type="RuleBase" id="RU000434"/>
    </source>
</evidence>
<evidence type="ECO:0000256" key="6">
    <source>
        <dbReference type="ARBA" id="ARBA00025838"/>
    </source>
</evidence>
<evidence type="ECO:0000256" key="5">
    <source>
        <dbReference type="ARBA" id="ARBA00023163"/>
    </source>
</evidence>
<dbReference type="GO" id="GO:0003899">
    <property type="term" value="F:DNA-directed RNA polymerase activity"/>
    <property type="evidence" value="ECO:0007669"/>
    <property type="project" value="UniProtKB-EC"/>
</dbReference>
<gene>
    <name evidence="11" type="primary">rpoB</name>
</gene>
<proteinExistence type="inferred from homology"/>
<sequence>MNKRSKILLKKYFEENSIVKADIDSFNQFIEFELQRIIDENREIEPTIIPVNVDEFKIRLEKIWVTKPEITEADGSKRVIYPVEARLRKISYSAPIWLEVTSHINGVQRESFSTQIGSLPIMLKSKFCHLFGLSREDLIKRGEDPDDPGGYFIINGTEKVVVNIEDLASNRFMVGREAIGTSEFVGKLFSERGSYKIPHQMEKQKDGIFYMTFTRVRRIPVVVVLKALGITKDQEIMQFIDLEDNSEVLTNLIDFASIKNEDDAIDYIARKIGITQTREIRVERTREILDKYLLPHIGVETENRIHKGYNLCKMLRKFVLISSGHRGLDDKDHYMNKRLKLSGDLLADLFRVNLKVLIGDLLYNFQRIVKRGKFPTIKVIIREKLLTQRLYSSMATGNWVGGRKGVSQRIERLNFLQLQSHLQRVVSPLSSSQENFEARALHPTHLGRLCPSETPEGGNIGLRKNQALLSSVSPEGDEKEVLAIAKKLGLKEVK</sequence>
<dbReference type="Pfam" id="PF04565">
    <property type="entry name" value="RNA_pol_Rpb2_3"/>
    <property type="match status" value="1"/>
</dbReference>
<evidence type="ECO:0000256" key="3">
    <source>
        <dbReference type="ARBA" id="ARBA00022679"/>
    </source>
</evidence>
<keyword evidence="3 11" id="KW-0808">Transferase</keyword>
<keyword evidence="5" id="KW-0804">Transcription</keyword>
<reference evidence="11" key="1">
    <citation type="journal article" date="2014" name="Genome Biol. Evol.">
        <title>Pangenome evidence for extensive interdomain horizontal transfer affecting lineage core and shell genes in uncultured planktonic thaumarchaeota and euryarchaeota.</title>
        <authorList>
            <person name="Deschamps P."/>
            <person name="Zivanovic Y."/>
            <person name="Moreira D."/>
            <person name="Rodriguez-Valera F."/>
            <person name="Lopez-Garcia P."/>
        </authorList>
    </citation>
    <scope>NUCLEOTIDE SEQUENCE</scope>
</reference>
<feature type="domain" description="RNA polymerase Rpb2" evidence="8">
    <location>
        <begin position="199"/>
        <end position="340"/>
    </location>
</feature>
<dbReference type="EMBL" id="KF901116">
    <property type="protein sequence ID" value="AIF18639.1"/>
    <property type="molecule type" value="Genomic_DNA"/>
</dbReference>
<dbReference type="GO" id="GO:0000428">
    <property type="term" value="C:DNA-directed RNA polymerase complex"/>
    <property type="evidence" value="ECO:0007669"/>
    <property type="project" value="UniProtKB-KW"/>
</dbReference>
<dbReference type="InterPro" id="IPR007645">
    <property type="entry name" value="RNA_pol_Rpb2_3"/>
</dbReference>
<keyword evidence="2 11" id="KW-0240">DNA-directed RNA polymerase</keyword>
<dbReference type="Gene3D" id="3.90.1100.10">
    <property type="match status" value="2"/>
</dbReference>
<dbReference type="GO" id="GO:0003677">
    <property type="term" value="F:DNA binding"/>
    <property type="evidence" value="ECO:0007669"/>
    <property type="project" value="InterPro"/>
</dbReference>
<evidence type="ECO:0000256" key="4">
    <source>
        <dbReference type="ARBA" id="ARBA00022695"/>
    </source>
</evidence>
<dbReference type="InterPro" id="IPR007642">
    <property type="entry name" value="RNA_pol_Rpb2_2"/>
</dbReference>
<accession>A0A075HS60</accession>
<dbReference type="PANTHER" id="PTHR20856">
    <property type="entry name" value="DNA-DIRECTED RNA POLYMERASE I SUBUNIT 2"/>
    <property type="match status" value="1"/>
</dbReference>
<dbReference type="EC" id="2.7.7.6" evidence="1"/>
<evidence type="ECO:0000259" key="8">
    <source>
        <dbReference type="Pfam" id="PF04561"/>
    </source>
</evidence>
<comment type="subunit">
    <text evidence="6">Part of the RNA polymerase complex.</text>
</comment>
<feature type="domain" description="RNA polymerase beta subunit protrusion" evidence="9">
    <location>
        <begin position="18"/>
        <end position="387"/>
    </location>
</feature>
<dbReference type="InterPro" id="IPR015712">
    <property type="entry name" value="DNA-dir_RNA_pol_su2"/>
</dbReference>
<evidence type="ECO:0000259" key="9">
    <source>
        <dbReference type="Pfam" id="PF04563"/>
    </source>
</evidence>